<proteinExistence type="predicted"/>
<dbReference type="Proteomes" id="UP000223606">
    <property type="component" value="Chromosome 1"/>
</dbReference>
<evidence type="ECO:0000313" key="1">
    <source>
        <dbReference type="EMBL" id="SON56335.1"/>
    </source>
</evidence>
<keyword evidence="2" id="KW-1185">Reference proteome</keyword>
<reference evidence="2" key="1">
    <citation type="submission" date="2017-09" db="EMBL/GenBank/DDBJ databases">
        <title>Genome sequence of Nannocystis excedens DSM 71.</title>
        <authorList>
            <person name="Blom J."/>
        </authorList>
    </citation>
    <scope>NUCLEOTIDE SEQUENCE [LARGE SCALE GENOMIC DNA]</scope>
    <source>
        <strain evidence="2">type strain: E19</strain>
    </source>
</reference>
<dbReference type="RefSeq" id="WP_173796236.1">
    <property type="nucleotide sequence ID" value="NZ_LT960614.1"/>
</dbReference>
<accession>A0A2C9D9S1</accession>
<evidence type="ECO:0000313" key="2">
    <source>
        <dbReference type="Proteomes" id="UP000223606"/>
    </source>
</evidence>
<dbReference type="AlphaFoldDB" id="A0A2C9D9S1"/>
<evidence type="ECO:0008006" key="3">
    <source>
        <dbReference type="Google" id="ProtNLM"/>
    </source>
</evidence>
<dbReference type="EMBL" id="LT960614">
    <property type="protein sequence ID" value="SON56335.1"/>
    <property type="molecule type" value="Genomic_DNA"/>
</dbReference>
<name>A0A2C9D9S1_9HYPH</name>
<sequence>MAEIPELTISPEKVCFIIMKMRQFDAKEAGTDPDPASNAADDNAWSVLEDTSDDPVVQELSSVIRSLNEDEQIDLVALAWLGRGDDSLESWDDLRNSAAEAHNKRTASYLIGMPLLADYLEDALSQFDLSCDDLEMDHL</sequence>
<organism evidence="1 2">
    <name type="scientific">Hartmannibacter diazotrophicus</name>
    <dbReference type="NCBI Taxonomy" id="1482074"/>
    <lineage>
        <taxon>Bacteria</taxon>
        <taxon>Pseudomonadati</taxon>
        <taxon>Pseudomonadota</taxon>
        <taxon>Alphaproteobacteria</taxon>
        <taxon>Hyphomicrobiales</taxon>
        <taxon>Pleomorphomonadaceae</taxon>
        <taxon>Hartmannibacter</taxon>
    </lineage>
</organism>
<protein>
    <recommendedName>
        <fullName evidence="3">DUF3775 domain-containing protein</fullName>
    </recommendedName>
</protein>
<dbReference type="KEGG" id="hdi:HDIA_2794"/>
<dbReference type="Pfam" id="PF12616">
    <property type="entry name" value="DUF3775"/>
    <property type="match status" value="1"/>
</dbReference>
<dbReference type="InterPro" id="IPR022254">
    <property type="entry name" value="DUF3775"/>
</dbReference>
<gene>
    <name evidence="1" type="ORF">HDIA_2794</name>
</gene>